<dbReference type="Proteomes" id="UP000254640">
    <property type="component" value="Unassembled WGS sequence"/>
</dbReference>
<organism evidence="1 2">
    <name type="scientific">Enterobacter agglomerans</name>
    <name type="common">Erwinia herbicola</name>
    <name type="synonym">Pantoea agglomerans</name>
    <dbReference type="NCBI Taxonomy" id="549"/>
    <lineage>
        <taxon>Bacteria</taxon>
        <taxon>Pseudomonadati</taxon>
        <taxon>Pseudomonadota</taxon>
        <taxon>Gammaproteobacteria</taxon>
        <taxon>Enterobacterales</taxon>
        <taxon>Erwiniaceae</taxon>
        <taxon>Pantoea</taxon>
        <taxon>Pantoea agglomerans group</taxon>
    </lineage>
</organism>
<dbReference type="SUPFAM" id="SSF55909">
    <property type="entry name" value="Pentein"/>
    <property type="match status" value="1"/>
</dbReference>
<keyword evidence="1" id="KW-0378">Hydrolase</keyword>
<name>A0A379AIP2_ENTAG</name>
<dbReference type="EMBL" id="UGSO01000001">
    <property type="protein sequence ID" value="SUB17130.1"/>
    <property type="molecule type" value="Genomic_DNA"/>
</dbReference>
<dbReference type="InterPro" id="IPR007079">
    <property type="entry name" value="SuccinylArg_d-Hdrlase_AstB"/>
</dbReference>
<protein>
    <submittedName>
        <fullName evidence="1">N-succinylarginine dihydrolase</fullName>
        <ecNumber evidence="1">3.5.3.23</ecNumber>
    </submittedName>
</protein>
<dbReference type="InterPro" id="IPR037031">
    <property type="entry name" value="AstB_sf"/>
</dbReference>
<sequence>MLISLNCWRSFGRAFPVFVALEVPENRVSVKDAVETYLFNSQLLSRPDGTMMLVLPEESRQHPGCLRYLCEQVEADTATQSPEGVLICAKACITGVVQPACVCRWC</sequence>
<proteinExistence type="predicted"/>
<dbReference type="Pfam" id="PF04996">
    <property type="entry name" value="AstB"/>
    <property type="match status" value="1"/>
</dbReference>
<dbReference type="GO" id="GO:0009015">
    <property type="term" value="F:N-succinylarginine dihydrolase activity"/>
    <property type="evidence" value="ECO:0007669"/>
    <property type="project" value="UniProtKB-EC"/>
</dbReference>
<dbReference type="Gene3D" id="3.75.10.20">
    <property type="entry name" value="Succinylarginine dihydrolase"/>
    <property type="match status" value="1"/>
</dbReference>
<evidence type="ECO:0000313" key="1">
    <source>
        <dbReference type="EMBL" id="SUB17130.1"/>
    </source>
</evidence>
<accession>A0A379AIP2</accession>
<dbReference type="GO" id="GO:0006525">
    <property type="term" value="P:arginine metabolic process"/>
    <property type="evidence" value="ECO:0007669"/>
    <property type="project" value="InterPro"/>
</dbReference>
<reference evidence="1 2" key="1">
    <citation type="submission" date="2018-06" db="EMBL/GenBank/DDBJ databases">
        <authorList>
            <consortium name="Pathogen Informatics"/>
            <person name="Doyle S."/>
        </authorList>
    </citation>
    <scope>NUCLEOTIDE SEQUENCE [LARGE SCALE GENOMIC DNA]</scope>
    <source>
        <strain evidence="1 2">NCTC9381</strain>
    </source>
</reference>
<gene>
    <name evidence="1" type="primary">astB_2</name>
    <name evidence="1" type="ORF">NCTC9381_03052</name>
</gene>
<evidence type="ECO:0000313" key="2">
    <source>
        <dbReference type="Proteomes" id="UP000254640"/>
    </source>
</evidence>
<dbReference type="AlphaFoldDB" id="A0A379AIP2"/>
<keyword evidence="2" id="KW-1185">Reference proteome</keyword>
<dbReference type="EC" id="3.5.3.23" evidence="1"/>